<dbReference type="PROSITE" id="PS50878">
    <property type="entry name" value="RT_POL"/>
    <property type="match status" value="1"/>
</dbReference>
<dbReference type="InterPro" id="IPR051083">
    <property type="entry name" value="GrpII_Intron_Splice-Mob/Def"/>
</dbReference>
<dbReference type="InterPro" id="IPR000477">
    <property type="entry name" value="RT_dom"/>
</dbReference>
<keyword evidence="3" id="KW-0548">Nucleotidyltransferase</keyword>
<organism evidence="11 12">
    <name type="scientific">Halomonas caseinilytica</name>
    <dbReference type="NCBI Taxonomy" id="438744"/>
    <lineage>
        <taxon>Bacteria</taxon>
        <taxon>Pseudomonadati</taxon>
        <taxon>Pseudomonadota</taxon>
        <taxon>Gammaproteobacteria</taxon>
        <taxon>Oceanospirillales</taxon>
        <taxon>Halomonadaceae</taxon>
        <taxon>Halomonas</taxon>
    </lineage>
</organism>
<keyword evidence="2" id="KW-0808">Transferase</keyword>
<comment type="similarity">
    <text evidence="8">Belongs to the bacterial reverse transcriptase family.</text>
</comment>
<dbReference type="GO" id="GO:0046872">
    <property type="term" value="F:metal ion binding"/>
    <property type="evidence" value="ECO:0007669"/>
    <property type="project" value="UniProtKB-KW"/>
</dbReference>
<reference evidence="12" key="1">
    <citation type="submission" date="2016-11" db="EMBL/GenBank/DDBJ databases">
        <authorList>
            <person name="Varghese N."/>
            <person name="Submissions S."/>
        </authorList>
    </citation>
    <scope>NUCLEOTIDE SEQUENCE [LARGE SCALE GENOMIC DNA]</scope>
    <source>
        <strain evidence="12">ALO Sharm</strain>
    </source>
</reference>
<evidence type="ECO:0000313" key="11">
    <source>
        <dbReference type="EMBL" id="SHJ84265.1"/>
    </source>
</evidence>
<evidence type="ECO:0000256" key="3">
    <source>
        <dbReference type="ARBA" id="ARBA00022695"/>
    </source>
</evidence>
<keyword evidence="6 11" id="KW-0695">RNA-directed DNA polymerase</keyword>
<dbReference type="Pfam" id="PF00078">
    <property type="entry name" value="RVT_1"/>
    <property type="match status" value="1"/>
</dbReference>
<keyword evidence="4" id="KW-0479">Metal-binding</keyword>
<dbReference type="PRINTS" id="PR00866">
    <property type="entry name" value="RNADNAPOLMS"/>
</dbReference>
<dbReference type="OrthoDB" id="7055795at2"/>
<dbReference type="SUPFAM" id="SSF56672">
    <property type="entry name" value="DNA/RNA polymerases"/>
    <property type="match status" value="1"/>
</dbReference>
<dbReference type="InterPro" id="IPR000123">
    <property type="entry name" value="Reverse_transcriptase_msDNA"/>
</dbReference>
<dbReference type="GO" id="GO:0051607">
    <property type="term" value="P:defense response to virus"/>
    <property type="evidence" value="ECO:0007669"/>
    <property type="project" value="UniProtKB-KW"/>
</dbReference>
<accession>A0A1M6ML92</accession>
<dbReference type="AlphaFoldDB" id="A0A1M6ML92"/>
<dbReference type="PANTHER" id="PTHR34047:SF7">
    <property type="entry name" value="RNA-DIRECTED DNA POLYMERASE"/>
    <property type="match status" value="1"/>
</dbReference>
<evidence type="ECO:0000256" key="2">
    <source>
        <dbReference type="ARBA" id="ARBA00022679"/>
    </source>
</evidence>
<keyword evidence="12" id="KW-1185">Reference proteome</keyword>
<evidence type="ECO:0000256" key="8">
    <source>
        <dbReference type="ARBA" id="ARBA00034120"/>
    </source>
</evidence>
<gene>
    <name evidence="11" type="ORF">SAMN05192556_10182</name>
</gene>
<dbReference type="Proteomes" id="UP000184248">
    <property type="component" value="Unassembled WGS sequence"/>
</dbReference>
<keyword evidence="7" id="KW-0051">Antiviral defense</keyword>
<dbReference type="PANTHER" id="PTHR34047">
    <property type="entry name" value="NUCLEAR INTRON MATURASE 1, MITOCHONDRIAL-RELATED"/>
    <property type="match status" value="1"/>
</dbReference>
<name>A0A1M6ML92_9GAMM</name>
<dbReference type="EMBL" id="FRAL01000001">
    <property type="protein sequence ID" value="SHJ84265.1"/>
    <property type="molecule type" value="Genomic_DNA"/>
</dbReference>
<feature type="domain" description="Reverse transcriptase" evidence="10">
    <location>
        <begin position="1"/>
        <end position="243"/>
    </location>
</feature>
<dbReference type="GO" id="GO:0003723">
    <property type="term" value="F:RNA binding"/>
    <property type="evidence" value="ECO:0007669"/>
    <property type="project" value="InterPro"/>
</dbReference>
<dbReference type="GO" id="GO:0003964">
    <property type="term" value="F:RNA-directed DNA polymerase activity"/>
    <property type="evidence" value="ECO:0007669"/>
    <property type="project" value="UniProtKB-KW"/>
</dbReference>
<evidence type="ECO:0000256" key="6">
    <source>
        <dbReference type="ARBA" id="ARBA00022918"/>
    </source>
</evidence>
<dbReference type="CDD" id="cd03487">
    <property type="entry name" value="RT_Bac_retron_II"/>
    <property type="match status" value="1"/>
</dbReference>
<evidence type="ECO:0000259" key="10">
    <source>
        <dbReference type="PROSITE" id="PS50878"/>
    </source>
</evidence>
<proteinExistence type="inferred from homology"/>
<evidence type="ECO:0000256" key="9">
    <source>
        <dbReference type="ARBA" id="ARBA00048173"/>
    </source>
</evidence>
<keyword evidence="5" id="KW-0460">Magnesium</keyword>
<protein>
    <recommendedName>
        <fullName evidence="1">RNA-directed DNA polymerase</fullName>
        <ecNumber evidence="1">2.7.7.49</ecNumber>
    </recommendedName>
</protein>
<evidence type="ECO:0000313" key="12">
    <source>
        <dbReference type="Proteomes" id="UP000184248"/>
    </source>
</evidence>
<dbReference type="NCBIfam" id="NF038233">
    <property type="entry name" value="retron_St85_RT"/>
    <property type="match status" value="1"/>
</dbReference>
<dbReference type="InterPro" id="IPR043502">
    <property type="entry name" value="DNA/RNA_pol_sf"/>
</dbReference>
<evidence type="ECO:0000256" key="4">
    <source>
        <dbReference type="ARBA" id="ARBA00022723"/>
    </source>
</evidence>
<comment type="catalytic activity">
    <reaction evidence="9">
        <text>DNA(n) + a 2'-deoxyribonucleoside 5'-triphosphate = DNA(n+1) + diphosphate</text>
        <dbReference type="Rhea" id="RHEA:22508"/>
        <dbReference type="Rhea" id="RHEA-COMP:17339"/>
        <dbReference type="Rhea" id="RHEA-COMP:17340"/>
        <dbReference type="ChEBI" id="CHEBI:33019"/>
        <dbReference type="ChEBI" id="CHEBI:61560"/>
        <dbReference type="ChEBI" id="CHEBI:173112"/>
        <dbReference type="EC" id="2.7.7.49"/>
    </reaction>
</comment>
<evidence type="ECO:0000256" key="1">
    <source>
        <dbReference type="ARBA" id="ARBA00012493"/>
    </source>
</evidence>
<evidence type="ECO:0000256" key="7">
    <source>
        <dbReference type="ARBA" id="ARBA00023118"/>
    </source>
</evidence>
<evidence type="ECO:0000256" key="5">
    <source>
        <dbReference type="ARBA" id="ARBA00022842"/>
    </source>
</evidence>
<sequence>MSIISEVSRELDMAEDSFREQIRLARGKIKHIKIKKKNGKGFRRIVIPPWEFKIVQYWTILNYLRDVKIHRSATAFHEGASIRTNALCHRKGNYFVKMDLSDFFPSVGVDDFKNALYKYHPGFVWLEKELSDSEFVDSMFHKGVCAIGFPASPYIANICMIELDELIESKLKNNVERFGRFSYTRYADDLTISIERKGFKREVEGVVYEAVREASLKNIKVNKEKTKYGSKSGGSAFVTGMRICKDGHITLHRKYKDHVRLLLSLYSKGKLKPEDKGKLLGHLNYCKSSDPEFYNKLVLKYFQSIERLRVSSG</sequence>
<dbReference type="EC" id="2.7.7.49" evidence="1"/>
<dbReference type="RefSeq" id="WP_073292018.1">
    <property type="nucleotide sequence ID" value="NZ_BDEO01000001.1"/>
</dbReference>